<dbReference type="PROSITE" id="PS51352">
    <property type="entry name" value="THIOREDOXIN_2"/>
    <property type="match status" value="1"/>
</dbReference>
<dbReference type="GO" id="GO:0015035">
    <property type="term" value="F:protein-disulfide reductase activity"/>
    <property type="evidence" value="ECO:0007669"/>
    <property type="project" value="UniProtKB-UniRule"/>
</dbReference>
<dbReference type="KEGG" id="msil:METEAL_26480"/>
<dbReference type="GO" id="GO:0045454">
    <property type="term" value="P:cell redox homeostasis"/>
    <property type="evidence" value="ECO:0007669"/>
    <property type="project" value="TreeGrafter"/>
</dbReference>
<proteinExistence type="inferred from homology"/>
<evidence type="ECO:0000256" key="5">
    <source>
        <dbReference type="ARBA" id="ARBA00023284"/>
    </source>
</evidence>
<evidence type="ECO:0000256" key="4">
    <source>
        <dbReference type="ARBA" id="ARBA00023157"/>
    </source>
</evidence>
<dbReference type="FunFam" id="3.40.30.10:FF:000001">
    <property type="entry name" value="Thioredoxin"/>
    <property type="match status" value="1"/>
</dbReference>
<evidence type="ECO:0000256" key="1">
    <source>
        <dbReference type="ARBA" id="ARBA00008987"/>
    </source>
</evidence>
<evidence type="ECO:0000256" key="2">
    <source>
        <dbReference type="ARBA" id="ARBA00022448"/>
    </source>
</evidence>
<keyword evidence="2" id="KW-0813">Transport</keyword>
<dbReference type="PROSITE" id="PS51257">
    <property type="entry name" value="PROKAR_LIPOPROTEIN"/>
    <property type="match status" value="1"/>
</dbReference>
<dbReference type="PROSITE" id="PS00194">
    <property type="entry name" value="THIOREDOXIN_1"/>
    <property type="match status" value="1"/>
</dbReference>
<dbReference type="PRINTS" id="PR00421">
    <property type="entry name" value="THIOREDOXIN"/>
</dbReference>
<dbReference type="Pfam" id="PF00085">
    <property type="entry name" value="Thioredoxin"/>
    <property type="match status" value="1"/>
</dbReference>
<dbReference type="CDD" id="cd02947">
    <property type="entry name" value="TRX_family"/>
    <property type="match status" value="1"/>
</dbReference>
<evidence type="ECO:0000313" key="10">
    <source>
        <dbReference type="Proteomes" id="UP001238179"/>
    </source>
</evidence>
<feature type="signal peptide" evidence="7">
    <location>
        <begin position="1"/>
        <end position="21"/>
    </location>
</feature>
<keyword evidence="3" id="KW-0249">Electron transport</keyword>
<dbReference type="SUPFAM" id="SSF52833">
    <property type="entry name" value="Thioredoxin-like"/>
    <property type="match status" value="1"/>
</dbReference>
<dbReference type="InterPro" id="IPR005746">
    <property type="entry name" value="Thioredoxin"/>
</dbReference>
<feature type="domain" description="Thioredoxin" evidence="8">
    <location>
        <begin position="19"/>
        <end position="133"/>
    </location>
</feature>
<organism evidence="9 10">
    <name type="scientific">Mesoterricola silvestris</name>
    <dbReference type="NCBI Taxonomy" id="2927979"/>
    <lineage>
        <taxon>Bacteria</taxon>
        <taxon>Pseudomonadati</taxon>
        <taxon>Acidobacteriota</taxon>
        <taxon>Holophagae</taxon>
        <taxon>Holophagales</taxon>
        <taxon>Holophagaceae</taxon>
        <taxon>Mesoterricola</taxon>
    </lineage>
</organism>
<dbReference type="InterPro" id="IPR017937">
    <property type="entry name" value="Thioredoxin_CS"/>
</dbReference>
<dbReference type="AlphaFoldDB" id="A0AA48K8Z9"/>
<accession>A0AA48K8Z9</accession>
<feature type="chain" id="PRO_5041291754" description="Thioredoxin" evidence="7">
    <location>
        <begin position="22"/>
        <end position="133"/>
    </location>
</feature>
<keyword evidence="10" id="KW-1185">Reference proteome</keyword>
<dbReference type="InterPro" id="IPR013766">
    <property type="entry name" value="Thioredoxin_domain"/>
</dbReference>
<dbReference type="PANTHER" id="PTHR45663:SF11">
    <property type="entry name" value="GEO12009P1"/>
    <property type="match status" value="1"/>
</dbReference>
<keyword evidence="4" id="KW-1015">Disulfide bond</keyword>
<comment type="similarity">
    <text evidence="1">Belongs to the thioredoxin family.</text>
</comment>
<dbReference type="Gene3D" id="3.40.30.10">
    <property type="entry name" value="Glutaredoxin"/>
    <property type="match status" value="1"/>
</dbReference>
<reference evidence="10" key="1">
    <citation type="journal article" date="2023" name="Int. J. Syst. Evol. Microbiol.">
        <title>Mesoterricola silvestris gen. nov., sp. nov., Mesoterricola sediminis sp. nov., Geothrix oryzae sp. nov., Geothrix edaphica sp. nov., Geothrix rubra sp. nov., and Geothrix limicola sp. nov., six novel members of Acidobacteriota isolated from soils.</title>
        <authorList>
            <person name="Itoh H."/>
            <person name="Sugisawa Y."/>
            <person name="Mise K."/>
            <person name="Xu Z."/>
            <person name="Kuniyasu M."/>
            <person name="Ushijima N."/>
            <person name="Kawano K."/>
            <person name="Kobayashi E."/>
            <person name="Shiratori Y."/>
            <person name="Masuda Y."/>
            <person name="Senoo K."/>
        </authorList>
    </citation>
    <scope>NUCLEOTIDE SEQUENCE [LARGE SCALE GENOMIC DNA]</scope>
    <source>
        <strain evidence="10">W79</strain>
    </source>
</reference>
<evidence type="ECO:0000313" key="9">
    <source>
        <dbReference type="EMBL" id="BDU73474.1"/>
    </source>
</evidence>
<dbReference type="RefSeq" id="WP_316412145.1">
    <property type="nucleotide sequence ID" value="NZ_AP027080.1"/>
</dbReference>
<evidence type="ECO:0000256" key="6">
    <source>
        <dbReference type="NCBIfam" id="TIGR01068"/>
    </source>
</evidence>
<keyword evidence="5" id="KW-0676">Redox-active center</keyword>
<name>A0AA48K8Z9_9BACT</name>
<keyword evidence="7" id="KW-0732">Signal</keyword>
<evidence type="ECO:0000256" key="7">
    <source>
        <dbReference type="SAM" id="SignalP"/>
    </source>
</evidence>
<dbReference type="Proteomes" id="UP001238179">
    <property type="component" value="Chromosome"/>
</dbReference>
<dbReference type="PANTHER" id="PTHR45663">
    <property type="entry name" value="GEO12009P1"/>
    <property type="match status" value="1"/>
</dbReference>
<dbReference type="GO" id="GO:0005829">
    <property type="term" value="C:cytosol"/>
    <property type="evidence" value="ECO:0007669"/>
    <property type="project" value="TreeGrafter"/>
</dbReference>
<dbReference type="InterPro" id="IPR036249">
    <property type="entry name" value="Thioredoxin-like_sf"/>
</dbReference>
<dbReference type="EMBL" id="AP027080">
    <property type="protein sequence ID" value="BDU73474.1"/>
    <property type="molecule type" value="Genomic_DNA"/>
</dbReference>
<gene>
    <name evidence="9" type="ORF">METEAL_26480</name>
</gene>
<evidence type="ECO:0000259" key="8">
    <source>
        <dbReference type="PROSITE" id="PS51352"/>
    </source>
</evidence>
<dbReference type="NCBIfam" id="TIGR01068">
    <property type="entry name" value="thioredoxin"/>
    <property type="match status" value="1"/>
</dbReference>
<evidence type="ECO:0000256" key="3">
    <source>
        <dbReference type="ARBA" id="ARBA00022982"/>
    </source>
</evidence>
<sequence length="133" mass="14072">MKRTLPFLAAALLGCGTHPQAASQEPTVSKVVTLNAAAFPALKAQGKPVLIDFWAPWCGPCRTQGPIVEQVAEQLGDRAVVAKLNVDDERSLAAQFGVQAIPTLVVLKDGNLVQRFVGVQSAEVLKNALESAK</sequence>
<protein>
    <recommendedName>
        <fullName evidence="6">Thioredoxin</fullName>
    </recommendedName>
</protein>